<evidence type="ECO:0000313" key="2">
    <source>
        <dbReference type="EMBL" id="EAX87613.1"/>
    </source>
</evidence>
<dbReference type="AlphaFoldDB" id="A2G5F4"/>
<dbReference type="InParanoid" id="A2G5F4"/>
<dbReference type="VEuPathDB" id="TrichDB:TVAG_263510"/>
<keyword evidence="3" id="KW-1185">Reference proteome</keyword>
<dbReference type="EMBL" id="DS114423">
    <property type="protein sequence ID" value="EAX87613.1"/>
    <property type="molecule type" value="Genomic_DNA"/>
</dbReference>
<dbReference type="KEGG" id="tva:4745268"/>
<evidence type="ECO:0000313" key="3">
    <source>
        <dbReference type="Proteomes" id="UP000001542"/>
    </source>
</evidence>
<dbReference type="Proteomes" id="UP000001542">
    <property type="component" value="Unassembled WGS sequence"/>
</dbReference>
<dbReference type="RefSeq" id="XP_001300543.1">
    <property type="nucleotide sequence ID" value="XM_001300542.1"/>
</dbReference>
<protein>
    <submittedName>
        <fullName evidence="2">Uncharacterized protein</fullName>
    </submittedName>
</protein>
<sequence>MTVSERFRTRNMNSSVVESQDEDLIVYHNISNQTFLDLKKKRDEFIDESCKLVISTGIGVDPKDIATEYSNLINEEFNDFWLLFLSDDLLNHYSTILSPKDSSSGKIRESLVAISSAIERKRSLQRKIENLINEKVIEQLNVIQCAKNNEELSSETCENLNTSNGIEEKHNIINVRNAPILYYDVPSELFETISDFKYNIQRSLDANDPYYKIQIYYGLILLIHERMKSNKYAIGKSNEEIASFLVNNNVFYENLSFHTFAEVVKFEFENPVEYNNASLCNFTNAIQSFLYDTQIMPQDIPYGIKLKLINFDEEYTEEKILEIAIKFISCSLCLLYPDFNVSLFAGATYENHELCALMKIRVPLILFNIVMDLLISIIRVNSFGYFIPCKLDEYFIDCNMEITNRVKETFTQIEQQLIFQQEDSPMNLWNFCLC</sequence>
<gene>
    <name evidence="2" type="ORF">TVAG_263510</name>
</gene>
<dbReference type="VEuPathDB" id="TrichDB:TVAGG3_0796620"/>
<keyword evidence="1" id="KW-0175">Coiled coil</keyword>
<evidence type="ECO:0000256" key="1">
    <source>
        <dbReference type="SAM" id="Coils"/>
    </source>
</evidence>
<reference evidence="2" key="1">
    <citation type="submission" date="2006-10" db="EMBL/GenBank/DDBJ databases">
        <authorList>
            <person name="Amadeo P."/>
            <person name="Zhao Q."/>
            <person name="Wortman J."/>
            <person name="Fraser-Liggett C."/>
            <person name="Carlton J."/>
        </authorList>
    </citation>
    <scope>NUCLEOTIDE SEQUENCE</scope>
    <source>
        <strain evidence="2">G3</strain>
    </source>
</reference>
<name>A2G5F4_TRIV3</name>
<feature type="coiled-coil region" evidence="1">
    <location>
        <begin position="114"/>
        <end position="141"/>
    </location>
</feature>
<reference evidence="2" key="2">
    <citation type="journal article" date="2007" name="Science">
        <title>Draft genome sequence of the sexually transmitted pathogen Trichomonas vaginalis.</title>
        <authorList>
            <person name="Carlton J.M."/>
            <person name="Hirt R.P."/>
            <person name="Silva J.C."/>
            <person name="Delcher A.L."/>
            <person name="Schatz M."/>
            <person name="Zhao Q."/>
            <person name="Wortman J.R."/>
            <person name="Bidwell S.L."/>
            <person name="Alsmark U.C.M."/>
            <person name="Besteiro S."/>
            <person name="Sicheritz-Ponten T."/>
            <person name="Noel C.J."/>
            <person name="Dacks J.B."/>
            <person name="Foster P.G."/>
            <person name="Simillion C."/>
            <person name="Van de Peer Y."/>
            <person name="Miranda-Saavedra D."/>
            <person name="Barton G.J."/>
            <person name="Westrop G.D."/>
            <person name="Mueller S."/>
            <person name="Dessi D."/>
            <person name="Fiori P.L."/>
            <person name="Ren Q."/>
            <person name="Paulsen I."/>
            <person name="Zhang H."/>
            <person name="Bastida-Corcuera F.D."/>
            <person name="Simoes-Barbosa A."/>
            <person name="Brown M.T."/>
            <person name="Hayes R.D."/>
            <person name="Mukherjee M."/>
            <person name="Okumura C.Y."/>
            <person name="Schneider R."/>
            <person name="Smith A.J."/>
            <person name="Vanacova S."/>
            <person name="Villalvazo M."/>
            <person name="Haas B.J."/>
            <person name="Pertea M."/>
            <person name="Feldblyum T.V."/>
            <person name="Utterback T.R."/>
            <person name="Shu C.L."/>
            <person name="Osoegawa K."/>
            <person name="de Jong P.J."/>
            <person name="Hrdy I."/>
            <person name="Horvathova L."/>
            <person name="Zubacova Z."/>
            <person name="Dolezal P."/>
            <person name="Malik S.B."/>
            <person name="Logsdon J.M. Jr."/>
            <person name="Henze K."/>
            <person name="Gupta A."/>
            <person name="Wang C.C."/>
            <person name="Dunne R.L."/>
            <person name="Upcroft J.A."/>
            <person name="Upcroft P."/>
            <person name="White O."/>
            <person name="Salzberg S.L."/>
            <person name="Tang P."/>
            <person name="Chiu C.-H."/>
            <person name="Lee Y.-S."/>
            <person name="Embley T.M."/>
            <person name="Coombs G.H."/>
            <person name="Mottram J.C."/>
            <person name="Tachezy J."/>
            <person name="Fraser-Liggett C.M."/>
            <person name="Johnson P.J."/>
        </authorList>
    </citation>
    <scope>NUCLEOTIDE SEQUENCE [LARGE SCALE GENOMIC DNA]</scope>
    <source>
        <strain evidence="2">G3</strain>
    </source>
</reference>
<accession>A2G5F4</accession>
<proteinExistence type="predicted"/>
<organism evidence="2 3">
    <name type="scientific">Trichomonas vaginalis (strain ATCC PRA-98 / G3)</name>
    <dbReference type="NCBI Taxonomy" id="412133"/>
    <lineage>
        <taxon>Eukaryota</taxon>
        <taxon>Metamonada</taxon>
        <taxon>Parabasalia</taxon>
        <taxon>Trichomonadida</taxon>
        <taxon>Trichomonadidae</taxon>
        <taxon>Trichomonas</taxon>
    </lineage>
</organism>